<dbReference type="PANTHER" id="PTHR48258">
    <property type="entry name" value="DUF4218 DOMAIN-CONTAINING PROTEIN-RELATED"/>
    <property type="match status" value="1"/>
</dbReference>
<dbReference type="PANTHER" id="PTHR48258:SF4">
    <property type="entry name" value="DUF4216 DOMAIN-CONTAINING PROTEIN"/>
    <property type="match status" value="1"/>
</dbReference>
<dbReference type="Pfam" id="PF13960">
    <property type="entry name" value="DUF4218"/>
    <property type="match status" value="1"/>
</dbReference>
<comment type="caution">
    <text evidence="2">The sequence shown here is derived from an EMBL/GenBank/DDBJ whole genome shotgun (WGS) entry which is preliminary data.</text>
</comment>
<name>A0AAW2LM41_9LAMI</name>
<reference evidence="2" key="1">
    <citation type="submission" date="2020-06" db="EMBL/GenBank/DDBJ databases">
        <authorList>
            <person name="Li T."/>
            <person name="Hu X."/>
            <person name="Zhang T."/>
            <person name="Song X."/>
            <person name="Zhang H."/>
            <person name="Dai N."/>
            <person name="Sheng W."/>
            <person name="Hou X."/>
            <person name="Wei L."/>
        </authorList>
    </citation>
    <scope>NUCLEOTIDE SEQUENCE</scope>
    <source>
        <strain evidence="2">G01</strain>
        <tissue evidence="2">Leaf</tissue>
    </source>
</reference>
<protein>
    <recommendedName>
        <fullName evidence="1">DUF4218 domain-containing protein</fullName>
    </recommendedName>
</protein>
<dbReference type="InterPro" id="IPR025452">
    <property type="entry name" value="DUF4218"/>
</dbReference>
<reference evidence="2" key="2">
    <citation type="journal article" date="2024" name="Plant">
        <title>Genomic evolution and insights into agronomic trait innovations of Sesamum species.</title>
        <authorList>
            <person name="Miao H."/>
            <person name="Wang L."/>
            <person name="Qu L."/>
            <person name="Liu H."/>
            <person name="Sun Y."/>
            <person name="Le M."/>
            <person name="Wang Q."/>
            <person name="Wei S."/>
            <person name="Zheng Y."/>
            <person name="Lin W."/>
            <person name="Duan Y."/>
            <person name="Cao H."/>
            <person name="Xiong S."/>
            <person name="Wang X."/>
            <person name="Wei L."/>
            <person name="Li C."/>
            <person name="Ma Q."/>
            <person name="Ju M."/>
            <person name="Zhao R."/>
            <person name="Li G."/>
            <person name="Mu C."/>
            <person name="Tian Q."/>
            <person name="Mei H."/>
            <person name="Zhang T."/>
            <person name="Gao T."/>
            <person name="Zhang H."/>
        </authorList>
    </citation>
    <scope>NUCLEOTIDE SEQUENCE</scope>
    <source>
        <strain evidence="2">G01</strain>
    </source>
</reference>
<organism evidence="2">
    <name type="scientific">Sesamum angustifolium</name>
    <dbReference type="NCBI Taxonomy" id="2727405"/>
    <lineage>
        <taxon>Eukaryota</taxon>
        <taxon>Viridiplantae</taxon>
        <taxon>Streptophyta</taxon>
        <taxon>Embryophyta</taxon>
        <taxon>Tracheophyta</taxon>
        <taxon>Spermatophyta</taxon>
        <taxon>Magnoliopsida</taxon>
        <taxon>eudicotyledons</taxon>
        <taxon>Gunneridae</taxon>
        <taxon>Pentapetalae</taxon>
        <taxon>asterids</taxon>
        <taxon>lamiids</taxon>
        <taxon>Lamiales</taxon>
        <taxon>Pedaliaceae</taxon>
        <taxon>Sesamum</taxon>
    </lineage>
</organism>
<accession>A0AAW2LM41</accession>
<sequence>MPLTKEQKRMICEWISHLKFLDGYASILAHSVDMKELRIHDMKSHDCHIFMQKLIPIAFREILLEPMWSALMEVSLLFQILCSMTLDVNNVQELEGRVVTILCNLKKIFSPAFFNSMEHLIVHLLYEAGVGEPMQYKWMYPFER</sequence>
<evidence type="ECO:0000313" key="2">
    <source>
        <dbReference type="EMBL" id="KAL0318776.1"/>
    </source>
</evidence>
<proteinExistence type="predicted"/>
<feature type="domain" description="DUF4218" evidence="1">
    <location>
        <begin position="81"/>
        <end position="144"/>
    </location>
</feature>
<dbReference type="AlphaFoldDB" id="A0AAW2LM41"/>
<evidence type="ECO:0000259" key="1">
    <source>
        <dbReference type="Pfam" id="PF13960"/>
    </source>
</evidence>
<gene>
    <name evidence="2" type="ORF">Sangu_2033800</name>
</gene>
<dbReference type="EMBL" id="JACGWK010000013">
    <property type="protein sequence ID" value="KAL0318776.1"/>
    <property type="molecule type" value="Genomic_DNA"/>
</dbReference>